<sequence>MSICVTLVDGVLQQATNGSCEFIVMSQPQVTELVNGQFDWSLLEFDKELYEFVLGQTLVSFVGGHVLGRILKYFGKL</sequence>
<dbReference type="EMBL" id="JRWP01000018">
    <property type="protein sequence ID" value="KGY08789.1"/>
    <property type="molecule type" value="Genomic_DNA"/>
</dbReference>
<accession>A0A0A5HZ48</accession>
<proteinExistence type="predicted"/>
<dbReference type="Proteomes" id="UP000030451">
    <property type="component" value="Unassembled WGS sequence"/>
</dbReference>
<comment type="caution">
    <text evidence="1">The sequence shown here is derived from an EMBL/GenBank/DDBJ whole genome shotgun (WGS) entry which is preliminary data.</text>
</comment>
<gene>
    <name evidence="1" type="ORF">NM06_09620</name>
</gene>
<reference evidence="1 2" key="1">
    <citation type="submission" date="2014-10" db="EMBL/GenBank/DDBJ databases">
        <title>Genome sequencing of Vibrio sinaloensis T08.</title>
        <authorList>
            <person name="Chan K.-G."/>
            <person name="Mohamad N.I."/>
        </authorList>
    </citation>
    <scope>NUCLEOTIDE SEQUENCE [LARGE SCALE GENOMIC DNA]</scope>
    <source>
        <strain evidence="1 2">T08</strain>
    </source>
</reference>
<dbReference type="STRING" id="379097.SE23_20205"/>
<protein>
    <submittedName>
        <fullName evidence="1">Transcriptional regulator</fullName>
    </submittedName>
</protein>
<evidence type="ECO:0000313" key="2">
    <source>
        <dbReference type="Proteomes" id="UP000030451"/>
    </source>
</evidence>
<dbReference type="AlphaFoldDB" id="A0A0A5HZ48"/>
<dbReference type="OrthoDB" id="5884859at2"/>
<name>A0A0A5HZ48_PHOS4</name>
<organism evidence="1 2">
    <name type="scientific">Photobacterium sp. (strain ATCC 43367)</name>
    <dbReference type="NCBI Taxonomy" id="379097"/>
    <lineage>
        <taxon>Bacteria</taxon>
        <taxon>Pseudomonadati</taxon>
        <taxon>Pseudomonadota</taxon>
        <taxon>Gammaproteobacteria</taxon>
        <taxon>Vibrionales</taxon>
        <taxon>Vibrionaceae</taxon>
        <taxon>Vibrio</taxon>
        <taxon>Vibrio oreintalis group</taxon>
    </lineage>
</organism>
<evidence type="ECO:0000313" key="1">
    <source>
        <dbReference type="EMBL" id="KGY08789.1"/>
    </source>
</evidence>